<dbReference type="Pfam" id="PF01650">
    <property type="entry name" value="Peptidase_C13"/>
    <property type="match status" value="1"/>
</dbReference>
<dbReference type="PANTHER" id="PTHR23084">
    <property type="entry name" value="PHOSPHATIDYLINOSITOL-4-PHOSPHATE 5-KINASE RELATED"/>
    <property type="match status" value="1"/>
</dbReference>
<dbReference type="Proteomes" id="UP000184170">
    <property type="component" value="Unassembled WGS sequence"/>
</dbReference>
<dbReference type="AlphaFoldDB" id="A0A1M5IE46"/>
<feature type="chain" id="PRO_5013245868" evidence="2">
    <location>
        <begin position="33"/>
        <end position="506"/>
    </location>
</feature>
<dbReference type="SUPFAM" id="SSF82185">
    <property type="entry name" value="Histone H3 K4-specific methyltransferase SET7/9 N-terminal domain"/>
    <property type="match status" value="2"/>
</dbReference>
<evidence type="ECO:0000313" key="3">
    <source>
        <dbReference type="EMBL" id="SHG26517.1"/>
    </source>
</evidence>
<dbReference type="SUPFAM" id="SSF52129">
    <property type="entry name" value="Caspase-like"/>
    <property type="match status" value="1"/>
</dbReference>
<dbReference type="GO" id="GO:0008233">
    <property type="term" value="F:peptidase activity"/>
    <property type="evidence" value="ECO:0007669"/>
    <property type="project" value="InterPro"/>
</dbReference>
<gene>
    <name evidence="3" type="ORF">SAMN04487965_3647</name>
</gene>
<proteinExistence type="predicted"/>
<evidence type="ECO:0000256" key="2">
    <source>
        <dbReference type="SAM" id="SignalP"/>
    </source>
</evidence>
<organism evidence="3 4">
    <name type="scientific">Microbulbifer donghaiensis</name>
    <dbReference type="NCBI Taxonomy" id="494016"/>
    <lineage>
        <taxon>Bacteria</taxon>
        <taxon>Pseudomonadati</taxon>
        <taxon>Pseudomonadota</taxon>
        <taxon>Gammaproteobacteria</taxon>
        <taxon>Cellvibrionales</taxon>
        <taxon>Microbulbiferaceae</taxon>
        <taxon>Microbulbifer</taxon>
    </lineage>
</organism>
<protein>
    <submittedName>
        <fullName evidence="3">Uncharacterized conserved protein</fullName>
    </submittedName>
</protein>
<dbReference type="STRING" id="494016.SAMN04487965_3647"/>
<dbReference type="InterPro" id="IPR003409">
    <property type="entry name" value="MORN"/>
</dbReference>
<sequence length="506" mass="55676">MMVLRMKPAAVSRPLILPALLWILTGCEPVQSAENTTLPDGSVYSGSFKNGLFHGQGSLRWPDGRHYQGEFARGRMAGRGRFDYGDGCVYEGEFLDGQLSGHGRYACAEGVWEGEFQRGDLLKGSVAWTEAGSYEGEFLDLMPHGQGHQVTTEGAHYEGTFADGYIVQGSYRDGQGYRYRGGFEYSVYAGAGELTQPDGTIIRANFEYGEANGEGVLIHKDDNGKAIEEAGFFVAGRYYPSKQAWRGNEKQQKAAVEARLYSEAERLQSTLATLAPQRPGVRDVYLLVVGGDGTSPVFAKEVDWVSTRLGSVFDIAQRQIRLSNGSGDKLPLATRTSVRESLTALDALMDPQEDLLLVHFVSHGDKDGDLLLKENKLPLNDISVKDGKQWLDGLRAQHQWLIVSACYSGQWKEALAAPNRVVFTSAAPDRTSFGCSDDSERTWFSAALYGDALGKGLSDPAAWFTAANQRVTAMEKEQGIEEQSHSLPQYAVGQEFLRWWAQAFSR</sequence>
<dbReference type="InterPro" id="IPR001096">
    <property type="entry name" value="Peptidase_C13"/>
</dbReference>
<name>A0A1M5IE46_9GAMM</name>
<dbReference type="SMART" id="SM00698">
    <property type="entry name" value="MORN"/>
    <property type="match status" value="4"/>
</dbReference>
<accession>A0A1M5IE46</accession>
<keyword evidence="4" id="KW-1185">Reference proteome</keyword>
<keyword evidence="2" id="KW-0732">Signal</keyword>
<dbReference type="Gene3D" id="2.20.110.10">
    <property type="entry name" value="Histone H3 K4-specific methyltransferase SET7/9 N-terminal domain"/>
    <property type="match status" value="1"/>
</dbReference>
<dbReference type="OrthoDB" id="345222at2"/>
<dbReference type="Gene3D" id="3.40.50.1460">
    <property type="match status" value="1"/>
</dbReference>
<dbReference type="PANTHER" id="PTHR23084:SF263">
    <property type="entry name" value="MORN REPEAT-CONTAINING PROTEIN 1"/>
    <property type="match status" value="1"/>
</dbReference>
<dbReference type="GO" id="GO:0006508">
    <property type="term" value="P:proteolysis"/>
    <property type="evidence" value="ECO:0007669"/>
    <property type="project" value="InterPro"/>
</dbReference>
<evidence type="ECO:0000256" key="1">
    <source>
        <dbReference type="ARBA" id="ARBA00022737"/>
    </source>
</evidence>
<dbReference type="EMBL" id="FQVA01000011">
    <property type="protein sequence ID" value="SHG26517.1"/>
    <property type="molecule type" value="Genomic_DNA"/>
</dbReference>
<evidence type="ECO:0000313" key="4">
    <source>
        <dbReference type="Proteomes" id="UP000184170"/>
    </source>
</evidence>
<keyword evidence="1" id="KW-0677">Repeat</keyword>
<reference evidence="4" key="1">
    <citation type="submission" date="2016-11" db="EMBL/GenBank/DDBJ databases">
        <authorList>
            <person name="Varghese N."/>
            <person name="Submissions S."/>
        </authorList>
    </citation>
    <scope>NUCLEOTIDE SEQUENCE [LARGE SCALE GENOMIC DNA]</scope>
    <source>
        <strain evidence="4">CGMCC 1.7063</strain>
    </source>
</reference>
<dbReference type="InterPro" id="IPR029030">
    <property type="entry name" value="Caspase-like_dom_sf"/>
</dbReference>
<dbReference type="PROSITE" id="PS51257">
    <property type="entry name" value="PROKAR_LIPOPROTEIN"/>
    <property type="match status" value="1"/>
</dbReference>
<dbReference type="Pfam" id="PF02493">
    <property type="entry name" value="MORN"/>
    <property type="match status" value="4"/>
</dbReference>
<feature type="signal peptide" evidence="2">
    <location>
        <begin position="1"/>
        <end position="32"/>
    </location>
</feature>